<dbReference type="AlphaFoldDB" id="A0AAF1BIM3"/>
<proteinExistence type="predicted"/>
<reference evidence="1" key="1">
    <citation type="submission" date="2023-10" db="EMBL/GenBank/DDBJ databases">
        <authorList>
            <person name="Noh H."/>
        </authorList>
    </citation>
    <scope>NUCLEOTIDE SEQUENCE</scope>
    <source>
        <strain evidence="1">DUCC4014</strain>
    </source>
</reference>
<protein>
    <submittedName>
        <fullName evidence="1">Uncharacterized protein</fullName>
    </submittedName>
</protein>
<dbReference type="Proteomes" id="UP000827549">
    <property type="component" value="Chromosome 4"/>
</dbReference>
<keyword evidence="2" id="KW-1185">Reference proteome</keyword>
<evidence type="ECO:0000313" key="2">
    <source>
        <dbReference type="Proteomes" id="UP000827549"/>
    </source>
</evidence>
<name>A0AAF1BIM3_9TREE</name>
<dbReference type="RefSeq" id="XP_062627749.1">
    <property type="nucleotide sequence ID" value="XM_062771765.1"/>
</dbReference>
<accession>A0AAF1BIM3</accession>
<sequence>MASTTNPPVFIDPTAFPHLMDAFVKDAELPTLLKLRSLSKEYHARFDRLLFQHVAVTGPLRQYHPDTGAYMGEVFDSILPPVPGAAEIIDIEYKEHYYYSLQKLGLNAVHTMRRMGDIVYHKAGFTDAPGIKTVDFFEFERDDNGRRGYLSTINLPRQGTSYILHVKWSEGTDPSDWKPVQFTGTRDIKDWVLVFHPDAMGGDQWAPEIASSSAFQGIFSQMNNYCRRKGTSLTIVGAERLRPAQFGGDREAERGPQTKDLVLSAIKNANSTGPSMKTEVNFLTYDKWLSTLGKKKQVEGVWPQGKRRYTCADCPEIFEQRPVKVKNQSSTLTAFLMAVGWRCRRDNWLILIEAAKVQVVLSGGVIDHMGFPHLIDLIIEFADIPTLIRLRFLSHEYRNRMNRILFKHVAIIGPILRFDDPQLPAAYQRAMSYLPPVSSHLIPQQKGVILPHVPAAVEIADIEYWPAHKDMWKLGGSPGPLGLHSVHTMRRWGEAVSHKRSNYFHNVKTIDFFDLDAEWTHHPKGPKSLISLPKRGTEYVLHLKWSEDSSPWSWKPVEFKNTRGIKHWCLVLHPIETTHSSRAGHDIRASSAFQVIFRQMAIVSRKKDSSVTIVGAETVNPAQFGGPRLSQRGSDMGTEAVRDAINKTKTGGANSRPLKLTFLTHNEWLATLGANNDVQGVWPTGTRKYKCRDCPKVIPMASYAFRCTECAYAIFLDADAVLRQPQTLLPAKIATIDHTAFPYIIDMIVDFADIPALLKFRGLSCAYRDRIDRLVFQHVAITGLHQNGPPNYDQFLVCLPPTTSHLTPLKRGQTLPRVQKAVRVADIEYVPLRGTAWPIPQRPPSHRGVHTIRRKGRFVTEDGSNYFRKATTTIDILDLATEIHLRYRRRASVIHLPFHTRRYTLHLKWDESSSPWLWRPVEFKSTRMIEEFVFVLHPLAGDNIPHRSPDFQSCDTFKSIFGMMIRIVQKKCSKVTIVGANTVTPAAFGVPIRSAPNPDGIEVVRAAILNSARSISSQKIENILTFLTYDEWWSTLGSKKEIEGVWPVGERKFQCRDCTRVISNYQTSLPAEKRRKDKARAPPPPN</sequence>
<evidence type="ECO:0000313" key="1">
    <source>
        <dbReference type="EMBL" id="WOO81717.1"/>
    </source>
</evidence>
<organism evidence="1 2">
    <name type="scientific">Vanrija pseudolonga</name>
    <dbReference type="NCBI Taxonomy" id="143232"/>
    <lineage>
        <taxon>Eukaryota</taxon>
        <taxon>Fungi</taxon>
        <taxon>Dikarya</taxon>
        <taxon>Basidiomycota</taxon>
        <taxon>Agaricomycotina</taxon>
        <taxon>Tremellomycetes</taxon>
        <taxon>Trichosporonales</taxon>
        <taxon>Trichosporonaceae</taxon>
        <taxon>Vanrija</taxon>
    </lineage>
</organism>
<dbReference type="GeneID" id="87808466"/>
<gene>
    <name evidence="1" type="ORF">LOC62_04G005237</name>
</gene>
<dbReference type="EMBL" id="CP086717">
    <property type="protein sequence ID" value="WOO81717.1"/>
    <property type="molecule type" value="Genomic_DNA"/>
</dbReference>